<feature type="non-terminal residue" evidence="1">
    <location>
        <position position="1"/>
    </location>
</feature>
<dbReference type="AlphaFoldDB" id="A0AA38GE95"/>
<dbReference type="Proteomes" id="UP000824469">
    <property type="component" value="Unassembled WGS sequence"/>
</dbReference>
<accession>A0AA38GE95</accession>
<name>A0AA38GE95_TAXCH</name>
<evidence type="ECO:0000313" key="2">
    <source>
        <dbReference type="Proteomes" id="UP000824469"/>
    </source>
</evidence>
<feature type="non-terminal residue" evidence="1">
    <location>
        <position position="198"/>
    </location>
</feature>
<comment type="caution">
    <text evidence="1">The sequence shown here is derived from an EMBL/GenBank/DDBJ whole genome shotgun (WGS) entry which is preliminary data.</text>
</comment>
<protein>
    <submittedName>
        <fullName evidence="1">Uncharacterized protein</fullName>
    </submittedName>
</protein>
<proteinExistence type="predicted"/>
<dbReference type="EMBL" id="JAHRHJ020000003">
    <property type="protein sequence ID" value="KAH9321776.1"/>
    <property type="molecule type" value="Genomic_DNA"/>
</dbReference>
<gene>
    <name evidence="1" type="ORF">KI387_016415</name>
</gene>
<reference evidence="1 2" key="1">
    <citation type="journal article" date="2021" name="Nat. Plants">
        <title>The Taxus genome provides insights into paclitaxel biosynthesis.</title>
        <authorList>
            <person name="Xiong X."/>
            <person name="Gou J."/>
            <person name="Liao Q."/>
            <person name="Li Y."/>
            <person name="Zhou Q."/>
            <person name="Bi G."/>
            <person name="Li C."/>
            <person name="Du R."/>
            <person name="Wang X."/>
            <person name="Sun T."/>
            <person name="Guo L."/>
            <person name="Liang H."/>
            <person name="Lu P."/>
            <person name="Wu Y."/>
            <person name="Zhang Z."/>
            <person name="Ro D.K."/>
            <person name="Shang Y."/>
            <person name="Huang S."/>
            <person name="Yan J."/>
        </authorList>
    </citation>
    <scope>NUCLEOTIDE SEQUENCE [LARGE SCALE GENOMIC DNA]</scope>
    <source>
        <strain evidence="1">Ta-2019</strain>
    </source>
</reference>
<sequence>DDVAQGWSGVQWPVSELESLHGNKIYKDSIILNSGSTFEIRCLKATQMDYGSRPFIPKAEHVPEYSPTLQIEYGAKPVHVEILASDNLSLVPKIGYGNSGSLVVVQAQERGRSGSTSMVSNMNTQVVPNAEELRSPSSSALITVELHGTVLIQSCGELGSITEKVLGPPGMHMFAMYDAESTGEMSTWNCYSSTVMSD</sequence>
<organism evidence="1 2">
    <name type="scientific">Taxus chinensis</name>
    <name type="common">Chinese yew</name>
    <name type="synonym">Taxus wallichiana var. chinensis</name>
    <dbReference type="NCBI Taxonomy" id="29808"/>
    <lineage>
        <taxon>Eukaryota</taxon>
        <taxon>Viridiplantae</taxon>
        <taxon>Streptophyta</taxon>
        <taxon>Embryophyta</taxon>
        <taxon>Tracheophyta</taxon>
        <taxon>Spermatophyta</taxon>
        <taxon>Pinopsida</taxon>
        <taxon>Pinidae</taxon>
        <taxon>Conifers II</taxon>
        <taxon>Cupressales</taxon>
        <taxon>Taxaceae</taxon>
        <taxon>Taxus</taxon>
    </lineage>
</organism>
<evidence type="ECO:0000313" key="1">
    <source>
        <dbReference type="EMBL" id="KAH9321776.1"/>
    </source>
</evidence>
<keyword evidence="2" id="KW-1185">Reference proteome</keyword>